<accession>A0A1X7VLY9</accession>
<proteinExistence type="predicted"/>
<keyword evidence="1" id="KW-0812">Transmembrane</keyword>
<evidence type="ECO:0000313" key="2">
    <source>
        <dbReference type="EnsemblMetazoa" id="Aqu2.1.40845_001"/>
    </source>
</evidence>
<evidence type="ECO:0000256" key="1">
    <source>
        <dbReference type="SAM" id="Phobius"/>
    </source>
</evidence>
<dbReference type="EnsemblMetazoa" id="Aqu2.1.40845_001">
    <property type="protein sequence ID" value="Aqu2.1.40845_001"/>
    <property type="gene ID" value="Aqu2.1.40845"/>
</dbReference>
<sequence>MKDPDLALRFNCDRAAEEDGNPASIIIILILLTFYFPTYPLGDIGWSTNSVILLVTLTAIVSSAAAFTYLKPLAVNSKNTTCQPIQEKGGDPFGYSINRPIECSDKAPVTGTPKLCGGDCILYVPGRPSKQ</sequence>
<dbReference type="InParanoid" id="A0A1X7VLY9"/>
<protein>
    <submittedName>
        <fullName evidence="2">Uncharacterized protein</fullName>
    </submittedName>
</protein>
<feature type="transmembrane region" description="Helical" evidence="1">
    <location>
        <begin position="51"/>
        <end position="70"/>
    </location>
</feature>
<dbReference type="AlphaFoldDB" id="A0A1X7VLY9"/>
<keyword evidence="1" id="KW-1133">Transmembrane helix</keyword>
<reference evidence="2" key="1">
    <citation type="submission" date="2017-05" db="UniProtKB">
        <authorList>
            <consortium name="EnsemblMetazoa"/>
        </authorList>
    </citation>
    <scope>IDENTIFICATION</scope>
</reference>
<organism evidence="2">
    <name type="scientific">Amphimedon queenslandica</name>
    <name type="common">Sponge</name>
    <dbReference type="NCBI Taxonomy" id="400682"/>
    <lineage>
        <taxon>Eukaryota</taxon>
        <taxon>Metazoa</taxon>
        <taxon>Porifera</taxon>
        <taxon>Demospongiae</taxon>
        <taxon>Heteroscleromorpha</taxon>
        <taxon>Haplosclerida</taxon>
        <taxon>Niphatidae</taxon>
        <taxon>Amphimedon</taxon>
    </lineage>
</organism>
<feature type="transmembrane region" description="Helical" evidence="1">
    <location>
        <begin position="21"/>
        <end position="39"/>
    </location>
</feature>
<name>A0A1X7VLY9_AMPQE</name>
<keyword evidence="1" id="KW-0472">Membrane</keyword>